<keyword evidence="2" id="KW-0732">Signal</keyword>
<feature type="signal peptide" evidence="2">
    <location>
        <begin position="1"/>
        <end position="20"/>
    </location>
</feature>
<evidence type="ECO:0000313" key="4">
    <source>
        <dbReference type="Proteomes" id="UP000321595"/>
    </source>
</evidence>
<dbReference type="PROSITE" id="PS51257">
    <property type="entry name" value="PROKAR_LIPOPROTEIN"/>
    <property type="match status" value="1"/>
</dbReference>
<gene>
    <name evidence="3" type="ORF">FRD01_04455</name>
</gene>
<accession>A0A5B8XL33</accession>
<evidence type="ECO:0000313" key="3">
    <source>
        <dbReference type="EMBL" id="QED26510.1"/>
    </source>
</evidence>
<sequence>MRVFLILACLTLMACGGSQKTDQGPVQEAPSDAEPSKMPSGPPVLVEGVATGGDSPELEAGSGEFAVQRAHLGDFMKKGPPFALTQVVVEPVHGDSGFVGYKLVSSTSGASEFLRPQVKAGDVITHLNGVRIERPDDYLRAWNALKDTSVIRIDFLREGQASVATWNVQ</sequence>
<dbReference type="AlphaFoldDB" id="A0A5B8XL33"/>
<feature type="region of interest" description="Disordered" evidence="1">
    <location>
        <begin position="18"/>
        <end position="43"/>
    </location>
</feature>
<dbReference type="EMBL" id="CP042467">
    <property type="protein sequence ID" value="QED26510.1"/>
    <property type="molecule type" value="Genomic_DNA"/>
</dbReference>
<reference evidence="3 4" key="1">
    <citation type="submission" date="2019-08" db="EMBL/GenBank/DDBJ databases">
        <authorList>
            <person name="Liang Q."/>
        </authorList>
    </citation>
    <scope>NUCLEOTIDE SEQUENCE [LARGE SCALE GENOMIC DNA]</scope>
    <source>
        <strain evidence="3 4">V1718</strain>
    </source>
</reference>
<dbReference type="RefSeq" id="WP_146958006.1">
    <property type="nucleotide sequence ID" value="NZ_CP042467.1"/>
</dbReference>
<evidence type="ECO:0000256" key="1">
    <source>
        <dbReference type="SAM" id="MobiDB-lite"/>
    </source>
</evidence>
<evidence type="ECO:0008006" key="5">
    <source>
        <dbReference type="Google" id="ProtNLM"/>
    </source>
</evidence>
<name>A0A5B8XL33_9DELT</name>
<dbReference type="OrthoDB" id="5506198at2"/>
<keyword evidence="4" id="KW-1185">Reference proteome</keyword>
<dbReference type="SUPFAM" id="SSF50156">
    <property type="entry name" value="PDZ domain-like"/>
    <property type="match status" value="1"/>
</dbReference>
<proteinExistence type="predicted"/>
<dbReference type="KEGG" id="bbae:FRD01_04455"/>
<evidence type="ECO:0000256" key="2">
    <source>
        <dbReference type="SAM" id="SignalP"/>
    </source>
</evidence>
<organism evidence="3 4">
    <name type="scientific">Microvenator marinus</name>
    <dbReference type="NCBI Taxonomy" id="2600177"/>
    <lineage>
        <taxon>Bacteria</taxon>
        <taxon>Deltaproteobacteria</taxon>
        <taxon>Bradymonadales</taxon>
        <taxon>Microvenatoraceae</taxon>
        <taxon>Microvenator</taxon>
    </lineage>
</organism>
<dbReference type="Gene3D" id="2.30.42.10">
    <property type="match status" value="1"/>
</dbReference>
<dbReference type="InterPro" id="IPR036034">
    <property type="entry name" value="PDZ_sf"/>
</dbReference>
<feature type="chain" id="PRO_5023054210" description="PDZ domain-containing protein" evidence="2">
    <location>
        <begin position="21"/>
        <end position="169"/>
    </location>
</feature>
<dbReference type="Proteomes" id="UP000321595">
    <property type="component" value="Chromosome"/>
</dbReference>
<protein>
    <recommendedName>
        <fullName evidence="5">PDZ domain-containing protein</fullName>
    </recommendedName>
</protein>